<evidence type="ECO:0000256" key="7">
    <source>
        <dbReference type="SAM" id="Phobius"/>
    </source>
</evidence>
<evidence type="ECO:0000256" key="1">
    <source>
        <dbReference type="ARBA" id="ARBA00004141"/>
    </source>
</evidence>
<evidence type="ECO:0000256" key="3">
    <source>
        <dbReference type="ARBA" id="ARBA00022692"/>
    </source>
</evidence>
<dbReference type="InParanoid" id="S8DX49"/>
<feature type="transmembrane region" description="Helical" evidence="7">
    <location>
        <begin position="391"/>
        <end position="411"/>
    </location>
</feature>
<dbReference type="GO" id="GO:0006865">
    <property type="term" value="P:amino acid transport"/>
    <property type="evidence" value="ECO:0007669"/>
    <property type="project" value="InterPro"/>
</dbReference>
<proteinExistence type="predicted"/>
<feature type="transmembrane region" description="Helical" evidence="7">
    <location>
        <begin position="417"/>
        <end position="439"/>
    </location>
</feature>
<accession>S8DX49</accession>
<evidence type="ECO:0000256" key="4">
    <source>
        <dbReference type="ARBA" id="ARBA00022989"/>
    </source>
</evidence>
<evidence type="ECO:0000256" key="6">
    <source>
        <dbReference type="SAM" id="MobiDB-lite"/>
    </source>
</evidence>
<comment type="subcellular location">
    <subcellularLocation>
        <location evidence="1">Membrane</location>
        <topology evidence="1">Multi-pass membrane protein</topology>
    </subcellularLocation>
</comment>
<dbReference type="EMBL" id="KE504202">
    <property type="protein sequence ID" value="EPS95698.1"/>
    <property type="molecule type" value="Genomic_DNA"/>
</dbReference>
<feature type="transmembrane region" description="Helical" evidence="7">
    <location>
        <begin position="283"/>
        <end position="302"/>
    </location>
</feature>
<keyword evidence="3 7" id="KW-0812">Transmembrane</keyword>
<dbReference type="OrthoDB" id="4476201at2759"/>
<dbReference type="GO" id="GO:0022857">
    <property type="term" value="F:transmembrane transporter activity"/>
    <property type="evidence" value="ECO:0007669"/>
    <property type="project" value="InterPro"/>
</dbReference>
<dbReference type="AlphaFoldDB" id="S8DX49"/>
<keyword evidence="9" id="KW-1185">Reference proteome</keyword>
<feature type="transmembrane region" description="Helical" evidence="7">
    <location>
        <begin position="250"/>
        <end position="271"/>
    </location>
</feature>
<sequence>MTTDAQGTLPSRLLPGALASSRRDSKQRQMDRDALELAQLGYKQEFQRAFSPLHVFGFVFSLFGLFSSMSSVLIYALPYGGPVAMVWGWGLCSFFLVLVAMSLAELGSAAPTSGGLYYWSFKFASPRWRRLVSWIVGYSNTIGLVAGVASVEWGCAVQLMAAASIGSGNVWSATTGQTYAVFLLLLVLHAATTSLATSVLAHLQSVYVFLNIALCLVVIIALPIATPAEFKNEASFVFTRIVNNSGWTDGFAFALSFLAPLWTISGFDAPLHLSEETINARYSVPLGLVSATVLAGIMGWAINVVVAFNMGPDIDGILNSPIGQPMAAILLNSLGRKGMLATWSVVVAVQYIVGMSCFVATSRQTFAFARDGALPFSSYLYRIYPRTQTPVACAFAVALSSAVLGLLAFAGDEATSALFELGIVGIYIAYIIPIACRFVGRRMWTPGPFNLGMMSLPVAATAVLWMTFSIVIVVFPSTPAPDAANMNYTVVVLAGWLSLCLAYYYCPVYGGVHWFQGPVSNVVSGDPHKSQDHGSSVLPDRDDLKKDGSTSTGTIDDGLHELAEM</sequence>
<dbReference type="eggNOG" id="KOG1289">
    <property type="taxonomic scope" value="Eukaryota"/>
</dbReference>
<feature type="compositionally biased region" description="Basic and acidic residues" evidence="6">
    <location>
        <begin position="539"/>
        <end position="548"/>
    </location>
</feature>
<dbReference type="PIRSF" id="PIRSF006060">
    <property type="entry name" value="AA_transporter"/>
    <property type="match status" value="1"/>
</dbReference>
<dbReference type="InterPro" id="IPR002293">
    <property type="entry name" value="AA/rel_permease1"/>
</dbReference>
<dbReference type="PROSITE" id="PS00218">
    <property type="entry name" value="AMINO_ACID_PERMEASE_1"/>
    <property type="match status" value="1"/>
</dbReference>
<feature type="region of interest" description="Disordered" evidence="6">
    <location>
        <begin position="525"/>
        <end position="565"/>
    </location>
</feature>
<dbReference type="Gene3D" id="1.20.1740.10">
    <property type="entry name" value="Amino acid/polyamine transporter I"/>
    <property type="match status" value="1"/>
</dbReference>
<dbReference type="InterPro" id="IPR004840">
    <property type="entry name" value="Amino_acid_permease_CS"/>
</dbReference>
<name>S8DX49_FOMSC</name>
<dbReference type="FunCoup" id="S8DX49">
    <property type="interactions" value="17"/>
</dbReference>
<dbReference type="Pfam" id="PF13520">
    <property type="entry name" value="AA_permease_2"/>
    <property type="match status" value="1"/>
</dbReference>
<feature type="transmembrane region" description="Helical" evidence="7">
    <location>
        <begin position="487"/>
        <end position="506"/>
    </location>
</feature>
<gene>
    <name evidence="8" type="ORF">FOMPIDRAFT_100439</name>
</gene>
<feature type="transmembrane region" description="Helical" evidence="7">
    <location>
        <begin position="87"/>
        <end position="110"/>
    </location>
</feature>
<feature type="transmembrane region" description="Helical" evidence="7">
    <location>
        <begin position="208"/>
        <end position="230"/>
    </location>
</feature>
<feature type="transmembrane region" description="Helical" evidence="7">
    <location>
        <begin position="131"/>
        <end position="151"/>
    </location>
</feature>
<dbReference type="HOGENOM" id="CLU_004495_0_3_1"/>
<feature type="transmembrane region" description="Helical" evidence="7">
    <location>
        <begin position="340"/>
        <end position="360"/>
    </location>
</feature>
<protein>
    <recommendedName>
        <fullName evidence="10">APC amino acid permease</fullName>
    </recommendedName>
</protein>
<dbReference type="Proteomes" id="UP000015241">
    <property type="component" value="Unassembled WGS sequence"/>
</dbReference>
<feature type="transmembrane region" description="Helical" evidence="7">
    <location>
        <begin position="179"/>
        <end position="201"/>
    </location>
</feature>
<feature type="transmembrane region" description="Helical" evidence="7">
    <location>
        <begin position="53"/>
        <end position="75"/>
    </location>
</feature>
<keyword evidence="4 7" id="KW-1133">Transmembrane helix</keyword>
<evidence type="ECO:0008006" key="10">
    <source>
        <dbReference type="Google" id="ProtNLM"/>
    </source>
</evidence>
<evidence type="ECO:0000256" key="2">
    <source>
        <dbReference type="ARBA" id="ARBA00022448"/>
    </source>
</evidence>
<evidence type="ECO:0000313" key="8">
    <source>
        <dbReference type="EMBL" id="EPS95698.1"/>
    </source>
</evidence>
<dbReference type="STRING" id="743788.S8DX49"/>
<dbReference type="GO" id="GO:0016020">
    <property type="term" value="C:membrane"/>
    <property type="evidence" value="ECO:0007669"/>
    <property type="project" value="UniProtKB-SubCell"/>
</dbReference>
<evidence type="ECO:0000313" key="9">
    <source>
        <dbReference type="Proteomes" id="UP000015241"/>
    </source>
</evidence>
<dbReference type="PANTHER" id="PTHR45649">
    <property type="entry name" value="AMINO-ACID PERMEASE BAT1"/>
    <property type="match status" value="1"/>
</dbReference>
<feature type="transmembrane region" description="Helical" evidence="7">
    <location>
        <begin position="451"/>
        <end position="475"/>
    </location>
</feature>
<organism evidence="8 9">
    <name type="scientific">Fomitopsis schrenkii</name>
    <name type="common">Brown rot fungus</name>
    <dbReference type="NCBI Taxonomy" id="2126942"/>
    <lineage>
        <taxon>Eukaryota</taxon>
        <taxon>Fungi</taxon>
        <taxon>Dikarya</taxon>
        <taxon>Basidiomycota</taxon>
        <taxon>Agaricomycotina</taxon>
        <taxon>Agaricomycetes</taxon>
        <taxon>Polyporales</taxon>
        <taxon>Fomitopsis</taxon>
    </lineage>
</organism>
<reference evidence="8 9" key="1">
    <citation type="journal article" date="2012" name="Science">
        <title>The Paleozoic origin of enzymatic lignin decomposition reconstructed from 31 fungal genomes.</title>
        <authorList>
            <person name="Floudas D."/>
            <person name="Binder M."/>
            <person name="Riley R."/>
            <person name="Barry K."/>
            <person name="Blanchette R.A."/>
            <person name="Henrissat B."/>
            <person name="Martinez A.T."/>
            <person name="Otillar R."/>
            <person name="Spatafora J.W."/>
            <person name="Yadav J.S."/>
            <person name="Aerts A."/>
            <person name="Benoit I."/>
            <person name="Boyd A."/>
            <person name="Carlson A."/>
            <person name="Copeland A."/>
            <person name="Coutinho P.M."/>
            <person name="de Vries R.P."/>
            <person name="Ferreira P."/>
            <person name="Findley K."/>
            <person name="Foster B."/>
            <person name="Gaskell J."/>
            <person name="Glotzer D."/>
            <person name="Gorecki P."/>
            <person name="Heitman J."/>
            <person name="Hesse C."/>
            <person name="Hori C."/>
            <person name="Igarashi K."/>
            <person name="Jurgens J.A."/>
            <person name="Kallen N."/>
            <person name="Kersten P."/>
            <person name="Kohler A."/>
            <person name="Kuees U."/>
            <person name="Kumar T.K.A."/>
            <person name="Kuo A."/>
            <person name="LaButti K."/>
            <person name="Larrondo L.F."/>
            <person name="Lindquist E."/>
            <person name="Ling A."/>
            <person name="Lombard V."/>
            <person name="Lucas S."/>
            <person name="Lundell T."/>
            <person name="Martin R."/>
            <person name="McLaughlin D.J."/>
            <person name="Morgenstern I."/>
            <person name="Morin E."/>
            <person name="Murat C."/>
            <person name="Nagy L.G."/>
            <person name="Nolan M."/>
            <person name="Ohm R.A."/>
            <person name="Patyshakuliyeva A."/>
            <person name="Rokas A."/>
            <person name="Ruiz-Duenas F.J."/>
            <person name="Sabat G."/>
            <person name="Salamov A."/>
            <person name="Samejima M."/>
            <person name="Schmutz J."/>
            <person name="Slot J.C."/>
            <person name="St John F."/>
            <person name="Stenlid J."/>
            <person name="Sun H."/>
            <person name="Sun S."/>
            <person name="Syed K."/>
            <person name="Tsang A."/>
            <person name="Wiebenga A."/>
            <person name="Young D."/>
            <person name="Pisabarro A."/>
            <person name="Eastwood D.C."/>
            <person name="Martin F."/>
            <person name="Cullen D."/>
            <person name="Grigoriev I.V."/>
            <person name="Hibbett D.S."/>
        </authorList>
    </citation>
    <scope>NUCLEOTIDE SEQUENCE</scope>
    <source>
        <strain evidence="9">FP-58527</strain>
    </source>
</reference>
<dbReference type="PANTHER" id="PTHR45649:SF6">
    <property type="entry name" value="GABA-SPECIFIC PERMEASE"/>
    <property type="match status" value="1"/>
</dbReference>
<evidence type="ECO:0000256" key="5">
    <source>
        <dbReference type="ARBA" id="ARBA00023136"/>
    </source>
</evidence>
<keyword evidence="5 7" id="KW-0472">Membrane</keyword>
<keyword evidence="2" id="KW-0813">Transport</keyword>